<evidence type="ECO:0000256" key="1">
    <source>
        <dbReference type="ARBA" id="ARBA00022741"/>
    </source>
</evidence>
<dbReference type="OrthoDB" id="9773088at2"/>
<protein>
    <submittedName>
        <fullName evidence="3">Flagellar biosynthesis protein FlhG</fullName>
    </submittedName>
</protein>
<gene>
    <name evidence="3" type="ORF">SAMN05216366_11067</name>
</gene>
<organism evidence="3 4">
    <name type="scientific">Selenomonas ruminantium</name>
    <dbReference type="NCBI Taxonomy" id="971"/>
    <lineage>
        <taxon>Bacteria</taxon>
        <taxon>Bacillati</taxon>
        <taxon>Bacillota</taxon>
        <taxon>Negativicutes</taxon>
        <taxon>Selenomonadales</taxon>
        <taxon>Selenomonadaceae</taxon>
        <taxon>Selenomonas</taxon>
    </lineage>
</organism>
<dbReference type="InterPro" id="IPR025501">
    <property type="entry name" value="MinD_FleN"/>
</dbReference>
<keyword evidence="3" id="KW-0969">Cilium</keyword>
<evidence type="ECO:0000313" key="3">
    <source>
        <dbReference type="EMBL" id="SDP23851.1"/>
    </source>
</evidence>
<keyword evidence="2" id="KW-0067">ATP-binding</keyword>
<dbReference type="GO" id="GO:0009898">
    <property type="term" value="C:cytoplasmic side of plasma membrane"/>
    <property type="evidence" value="ECO:0007669"/>
    <property type="project" value="TreeGrafter"/>
</dbReference>
<dbReference type="InterPro" id="IPR050625">
    <property type="entry name" value="ParA/MinD_ATPase"/>
</dbReference>
<dbReference type="GO" id="GO:0005524">
    <property type="term" value="F:ATP binding"/>
    <property type="evidence" value="ECO:0007669"/>
    <property type="project" value="UniProtKB-KW"/>
</dbReference>
<evidence type="ECO:0000256" key="2">
    <source>
        <dbReference type="ARBA" id="ARBA00022840"/>
    </source>
</evidence>
<dbReference type="Proteomes" id="UP000182412">
    <property type="component" value="Unassembled WGS sequence"/>
</dbReference>
<accession>A0A1H0R2V0</accession>
<keyword evidence="3" id="KW-0966">Cell projection</keyword>
<dbReference type="GO" id="GO:0016887">
    <property type="term" value="F:ATP hydrolysis activity"/>
    <property type="evidence" value="ECO:0007669"/>
    <property type="project" value="TreeGrafter"/>
</dbReference>
<dbReference type="AlphaFoldDB" id="A0A1H0R2V0"/>
<dbReference type="EMBL" id="FNJQ01000010">
    <property type="protein sequence ID" value="SDP23851.1"/>
    <property type="molecule type" value="Genomic_DNA"/>
</dbReference>
<sequence length="299" mass="32613">MVDQAARLRQLVDKSEYEVQPAAPARNLSLSAMGPRVIAITSGKGGVGKTNIAVNLAIALGQAGQRVLVIDADLGMANVDVVLGSMSKKHLLNLLERDTELEDVIMNGPYGVTYISGGSGIEKAADFTYEERQRLMQKLTACGQMADVILIDTGAGLGKNVMDFILAADEVLLVTTPEPTALTDAYAVLKAYSMYAAQKNIKLLVNRVYDEAESREVVLKLQHTSQRFLNMNIDCLGYVFEDSAVMKAVRQQQPFLAAQPHSVASRCIQGLVNSILYGSKMTVKRGWKGFLRQIFNFAH</sequence>
<keyword evidence="3" id="KW-0282">Flagellum</keyword>
<dbReference type="GO" id="GO:0005829">
    <property type="term" value="C:cytosol"/>
    <property type="evidence" value="ECO:0007669"/>
    <property type="project" value="TreeGrafter"/>
</dbReference>
<dbReference type="Gene3D" id="3.40.50.300">
    <property type="entry name" value="P-loop containing nucleotide triphosphate hydrolases"/>
    <property type="match status" value="1"/>
</dbReference>
<dbReference type="CDD" id="cd02038">
    <property type="entry name" value="FlhG-like"/>
    <property type="match status" value="1"/>
</dbReference>
<keyword evidence="1" id="KW-0547">Nucleotide-binding</keyword>
<dbReference type="RefSeq" id="WP_074572006.1">
    <property type="nucleotide sequence ID" value="NZ_FNJQ01000010.1"/>
</dbReference>
<proteinExistence type="predicted"/>
<dbReference type="GO" id="GO:0051782">
    <property type="term" value="P:negative regulation of cell division"/>
    <property type="evidence" value="ECO:0007669"/>
    <property type="project" value="TreeGrafter"/>
</dbReference>
<reference evidence="3 4" key="1">
    <citation type="submission" date="2016-10" db="EMBL/GenBank/DDBJ databases">
        <authorList>
            <person name="de Groot N.N."/>
        </authorList>
    </citation>
    <scope>NUCLEOTIDE SEQUENCE [LARGE SCALE GENOMIC DNA]</scope>
    <source>
        <strain evidence="3 4">S137</strain>
    </source>
</reference>
<dbReference type="Pfam" id="PF10609">
    <property type="entry name" value="ParA"/>
    <property type="match status" value="1"/>
</dbReference>
<dbReference type="InterPro" id="IPR033875">
    <property type="entry name" value="FlhG"/>
</dbReference>
<dbReference type="PANTHER" id="PTHR43384">
    <property type="entry name" value="SEPTUM SITE-DETERMINING PROTEIN MIND HOMOLOG, CHLOROPLASTIC-RELATED"/>
    <property type="match status" value="1"/>
</dbReference>
<dbReference type="PIRSF" id="PIRSF003092">
    <property type="entry name" value="MinD"/>
    <property type="match status" value="1"/>
</dbReference>
<dbReference type="InterPro" id="IPR027417">
    <property type="entry name" value="P-loop_NTPase"/>
</dbReference>
<dbReference type="PANTHER" id="PTHR43384:SF4">
    <property type="entry name" value="CELLULOSE BIOSYNTHESIS PROTEIN BCSQ-RELATED"/>
    <property type="match status" value="1"/>
</dbReference>
<dbReference type="InterPro" id="IPR033756">
    <property type="entry name" value="YlxH/NBP35"/>
</dbReference>
<name>A0A1H0R2V0_SELRU</name>
<dbReference type="SUPFAM" id="SSF52540">
    <property type="entry name" value="P-loop containing nucleoside triphosphate hydrolases"/>
    <property type="match status" value="1"/>
</dbReference>
<evidence type="ECO:0000313" key="4">
    <source>
        <dbReference type="Proteomes" id="UP000182412"/>
    </source>
</evidence>